<accession>A0AAD4L8E8</accession>
<evidence type="ECO:0000256" key="1">
    <source>
        <dbReference type="SAM" id="MobiDB-lite"/>
    </source>
</evidence>
<feature type="compositionally biased region" description="Low complexity" evidence="1">
    <location>
        <begin position="529"/>
        <end position="539"/>
    </location>
</feature>
<dbReference type="EMBL" id="JAKELL010000099">
    <property type="protein sequence ID" value="KAH8982493.1"/>
    <property type="molecule type" value="Genomic_DNA"/>
</dbReference>
<sequence length="601" mass="63634">MTEYTTDPEAIAHYLAARARTAHWVDSLTGKTLVAPSIAPSLVSDTDDGLSSQDSDAESSHSLPPRMVLRYPDGRPDVPVSTDPRWPPHNQKSTTPTPFHTRPRAGSGSHGYPPSNPNIHSRAPSNAVPLYVTPPPPVVATQPETIHIRPSPTSPIAQQGPVSYLSQDPHHSSSLSTPSRQRSMRSAPSARPPPMALQMIYTPPAPSSQSRSAPVSPTHETFQAAQQSLPPPPPSAPHPPIAAPSPVYGFPSPTSAHEPPPAGPLTHSRTHSRTHSYSSNNSYPHPQAAAGAASSPPSAYPGSSAQRQRRHSSRTGTSHGHADVAQPQPQAPYTDSSRGSHLGMGVGGGPSFTSGASGSRRRGPPSIVYAPSANSSSYAYNPPVITSRPPHLMGAHDPHARAHAHAHAHRMAQSISDPTPIGGSLGRNNSRGRMFEHLSRTPSPSTARTRVNEAPAAMAPGVMKKDKLRGGRDKSRRRDGGDRNGNDDDYDDEAASFSSGSTYYVLPSPGQKIKVVPPNTMNGLYAEPAAASASRSTPALQSHRLQHGPYLTGPPPLPPQSSRPQKRPLLQRIFHPQFGFGIGGSGGASDPLSASRRGFRR</sequence>
<reference evidence="2" key="1">
    <citation type="submission" date="2022-01" db="EMBL/GenBank/DDBJ databases">
        <title>Comparative genomics reveals a dynamic genome evolution in the ectomycorrhizal milk-cap (Lactarius) mushrooms.</title>
        <authorList>
            <consortium name="DOE Joint Genome Institute"/>
            <person name="Lebreton A."/>
            <person name="Tang N."/>
            <person name="Kuo A."/>
            <person name="LaButti K."/>
            <person name="Drula E."/>
            <person name="Barry K."/>
            <person name="Clum A."/>
            <person name="Lipzen A."/>
            <person name="Mousain D."/>
            <person name="Ng V."/>
            <person name="Wang R."/>
            <person name="Wang X."/>
            <person name="Dai Y."/>
            <person name="Henrissat B."/>
            <person name="Grigoriev I.V."/>
            <person name="Guerin-Laguette A."/>
            <person name="Yu F."/>
            <person name="Martin F.M."/>
        </authorList>
    </citation>
    <scope>NUCLEOTIDE SEQUENCE</scope>
    <source>
        <strain evidence="2">QP</strain>
    </source>
</reference>
<evidence type="ECO:0000313" key="2">
    <source>
        <dbReference type="EMBL" id="KAH8982493.1"/>
    </source>
</evidence>
<feature type="compositionally biased region" description="Low complexity" evidence="1">
    <location>
        <begin position="275"/>
        <end position="306"/>
    </location>
</feature>
<name>A0AAD4L8E8_9AGAM</name>
<feature type="compositionally biased region" description="Low complexity" evidence="1">
    <location>
        <begin position="207"/>
        <end position="228"/>
    </location>
</feature>
<feature type="compositionally biased region" description="Pro residues" evidence="1">
    <location>
        <begin position="552"/>
        <end position="561"/>
    </location>
</feature>
<dbReference type="Proteomes" id="UP001201163">
    <property type="component" value="Unassembled WGS sequence"/>
</dbReference>
<feature type="compositionally biased region" description="Low complexity" evidence="1">
    <location>
        <begin position="369"/>
        <end position="383"/>
    </location>
</feature>
<feature type="region of interest" description="Disordered" evidence="1">
    <location>
        <begin position="413"/>
        <end position="494"/>
    </location>
</feature>
<feature type="compositionally biased region" description="Polar residues" evidence="1">
    <location>
        <begin position="154"/>
        <end position="166"/>
    </location>
</feature>
<feature type="compositionally biased region" description="Pro residues" evidence="1">
    <location>
        <begin position="229"/>
        <end position="243"/>
    </location>
</feature>
<feature type="region of interest" description="Disordered" evidence="1">
    <location>
        <begin position="41"/>
        <end position="383"/>
    </location>
</feature>
<feature type="compositionally biased region" description="Polar residues" evidence="1">
    <location>
        <begin position="327"/>
        <end position="339"/>
    </location>
</feature>
<organism evidence="2 3">
    <name type="scientific">Lactarius akahatsu</name>
    <dbReference type="NCBI Taxonomy" id="416441"/>
    <lineage>
        <taxon>Eukaryota</taxon>
        <taxon>Fungi</taxon>
        <taxon>Dikarya</taxon>
        <taxon>Basidiomycota</taxon>
        <taxon>Agaricomycotina</taxon>
        <taxon>Agaricomycetes</taxon>
        <taxon>Russulales</taxon>
        <taxon>Russulaceae</taxon>
        <taxon>Lactarius</taxon>
    </lineage>
</organism>
<feature type="compositionally biased region" description="Polar residues" evidence="1">
    <location>
        <begin position="440"/>
        <end position="449"/>
    </location>
</feature>
<gene>
    <name evidence="2" type="ORF">EDB92DRAFT_1952227</name>
</gene>
<keyword evidence="3" id="KW-1185">Reference proteome</keyword>
<proteinExistence type="predicted"/>
<feature type="compositionally biased region" description="Basic and acidic residues" evidence="1">
    <location>
        <begin position="463"/>
        <end position="486"/>
    </location>
</feature>
<evidence type="ECO:0000313" key="3">
    <source>
        <dbReference type="Proteomes" id="UP001201163"/>
    </source>
</evidence>
<dbReference type="AlphaFoldDB" id="A0AAD4L8E8"/>
<comment type="caution">
    <text evidence="2">The sequence shown here is derived from an EMBL/GenBank/DDBJ whole genome shotgun (WGS) entry which is preliminary data.</text>
</comment>
<protein>
    <submittedName>
        <fullName evidence="2">Uncharacterized protein</fullName>
    </submittedName>
</protein>
<feature type="compositionally biased region" description="Low complexity" evidence="1">
    <location>
        <begin position="172"/>
        <end position="189"/>
    </location>
</feature>
<feature type="region of interest" description="Disordered" evidence="1">
    <location>
        <begin position="529"/>
        <end position="566"/>
    </location>
</feature>
<feature type="region of interest" description="Disordered" evidence="1">
    <location>
        <begin position="580"/>
        <end position="601"/>
    </location>
</feature>